<keyword evidence="1" id="KW-1133">Transmembrane helix</keyword>
<proteinExistence type="predicted"/>
<feature type="transmembrane region" description="Helical" evidence="1">
    <location>
        <begin position="63"/>
        <end position="85"/>
    </location>
</feature>
<keyword evidence="3" id="KW-1185">Reference proteome</keyword>
<evidence type="ECO:0000313" key="2">
    <source>
        <dbReference type="EMBL" id="RJN32368.1"/>
    </source>
</evidence>
<feature type="transmembrane region" description="Helical" evidence="1">
    <location>
        <begin position="149"/>
        <end position="171"/>
    </location>
</feature>
<sequence>MVSLFDRRTSWRTQTGLAVQALRAWNTRQIAVAAVAAIIVGLLIGVATVLIPNPVFARDIAPVWWNYPVWILTSVLSGMLLATYVRAPASDLAAAAPTGDQGPNDSASEDRRGSRLGIIGGVMAWFAVGCPVCNKIALLALGYSGAITYFAPIQPFLALGAMLLTGVALIWRLKGQVACALPVRKAAVPA</sequence>
<accession>A0A3A4F3D8</accession>
<dbReference type="EMBL" id="QYZP01000001">
    <property type="protein sequence ID" value="RJN32368.1"/>
    <property type="molecule type" value="Genomic_DNA"/>
</dbReference>
<evidence type="ECO:0000256" key="1">
    <source>
        <dbReference type="SAM" id="Phobius"/>
    </source>
</evidence>
<reference evidence="2 3" key="1">
    <citation type="submission" date="2018-09" db="EMBL/GenBank/DDBJ databases">
        <title>Nesterenkonia natronophila sp. nov., an alkaliphilic actinobacteriume isolated from a soda lake, and emended description of the genus Nesterenkonia.</title>
        <authorList>
            <person name="Menes R.J."/>
            <person name="Iriarte A."/>
        </authorList>
    </citation>
    <scope>NUCLEOTIDE SEQUENCE [LARGE SCALE GENOMIC DNA]</scope>
    <source>
        <strain evidence="2 3">M8</strain>
    </source>
</reference>
<dbReference type="OrthoDB" id="166777at2"/>
<dbReference type="Proteomes" id="UP000266615">
    <property type="component" value="Unassembled WGS sequence"/>
</dbReference>
<gene>
    <name evidence="2" type="ORF">D3250_00440</name>
</gene>
<organism evidence="2 3">
    <name type="scientific">Nesterenkonia natronophila</name>
    <dbReference type="NCBI Taxonomy" id="2174932"/>
    <lineage>
        <taxon>Bacteria</taxon>
        <taxon>Bacillati</taxon>
        <taxon>Actinomycetota</taxon>
        <taxon>Actinomycetes</taxon>
        <taxon>Micrococcales</taxon>
        <taxon>Micrococcaceae</taxon>
        <taxon>Nesterenkonia</taxon>
    </lineage>
</organism>
<keyword evidence="1" id="KW-0812">Transmembrane</keyword>
<feature type="transmembrane region" description="Helical" evidence="1">
    <location>
        <begin position="30"/>
        <end position="51"/>
    </location>
</feature>
<protein>
    <submittedName>
        <fullName evidence="2">Uncharacterized protein</fullName>
    </submittedName>
</protein>
<keyword evidence="1" id="KW-0472">Membrane</keyword>
<name>A0A3A4F3D8_9MICC</name>
<dbReference type="RefSeq" id="WP_119901414.1">
    <property type="nucleotide sequence ID" value="NZ_QYZP01000001.1"/>
</dbReference>
<evidence type="ECO:0000313" key="3">
    <source>
        <dbReference type="Proteomes" id="UP000266615"/>
    </source>
</evidence>
<feature type="transmembrane region" description="Helical" evidence="1">
    <location>
        <begin position="116"/>
        <end position="143"/>
    </location>
</feature>
<dbReference type="AlphaFoldDB" id="A0A3A4F3D8"/>
<comment type="caution">
    <text evidence="2">The sequence shown here is derived from an EMBL/GenBank/DDBJ whole genome shotgun (WGS) entry which is preliminary data.</text>
</comment>